<feature type="non-terminal residue" evidence="1">
    <location>
        <position position="1"/>
    </location>
</feature>
<accession>A0A1G8TUI2</accession>
<keyword evidence="2" id="KW-1185">Reference proteome</keyword>
<reference evidence="2" key="1">
    <citation type="submission" date="2016-10" db="EMBL/GenBank/DDBJ databases">
        <authorList>
            <person name="Varghese N."/>
            <person name="Submissions S."/>
        </authorList>
    </citation>
    <scope>NUCLEOTIDE SEQUENCE [LARGE SCALE GENOMIC DNA]</scope>
    <source>
        <strain evidence="2">ATCC 700689</strain>
    </source>
</reference>
<dbReference type="EMBL" id="FNCO01000030">
    <property type="protein sequence ID" value="SDJ45097.1"/>
    <property type="molecule type" value="Genomic_DNA"/>
</dbReference>
<evidence type="ECO:0000313" key="1">
    <source>
        <dbReference type="EMBL" id="SDJ45097.1"/>
    </source>
</evidence>
<dbReference type="Proteomes" id="UP000182894">
    <property type="component" value="Unassembled WGS sequence"/>
</dbReference>
<name>A0A1G8TUI2_9PSED</name>
<gene>
    <name evidence="1" type="ORF">SAMN05216605_13038</name>
</gene>
<proteinExistence type="predicted"/>
<sequence>QRYNLLSTPFSPLSIQASEPKRFLAAYFVQLIDYQGVFRFVCAGSGANYRQIQTSVKHLFKLLLQRPLSSPSAAGFAEQLQGF</sequence>
<dbReference type="AlphaFoldDB" id="A0A1G8TUI2"/>
<evidence type="ECO:0000313" key="2">
    <source>
        <dbReference type="Proteomes" id="UP000182894"/>
    </source>
</evidence>
<organism evidence="1 2">
    <name type="scientific">Pseudomonas abietaniphila</name>
    <dbReference type="NCBI Taxonomy" id="89065"/>
    <lineage>
        <taxon>Bacteria</taxon>
        <taxon>Pseudomonadati</taxon>
        <taxon>Pseudomonadota</taxon>
        <taxon>Gammaproteobacteria</taxon>
        <taxon>Pseudomonadales</taxon>
        <taxon>Pseudomonadaceae</taxon>
        <taxon>Pseudomonas</taxon>
    </lineage>
</organism>
<protein>
    <submittedName>
        <fullName evidence="1">Uncharacterized protein</fullName>
    </submittedName>
</protein>